<evidence type="ECO:0000313" key="2">
    <source>
        <dbReference type="WBParaSite" id="PEQ_0000491501-mRNA-1"/>
    </source>
</evidence>
<protein>
    <submittedName>
        <fullName evidence="2">Uncharacterized protein</fullName>
    </submittedName>
</protein>
<dbReference type="AlphaFoldDB" id="A0A914RF27"/>
<accession>A0A914RF27</accession>
<proteinExistence type="predicted"/>
<sequence length="138" mass="15676">LQDWCAEVAKEVWEQKPEFAVIHIQGLRAAENPDKLADKIVKCILRDPAEISIQFSTSRAFFDTRETGLGSIYLFRSYEEIELFDRYSNTGYKSLRPGHQYEIGARECDGFIASTFGSASSSHGSNSLRYEADYYVSL</sequence>
<dbReference type="InterPro" id="IPR039737">
    <property type="entry name" value="INPP5A"/>
</dbReference>
<dbReference type="GO" id="GO:0004445">
    <property type="term" value="F:inositol-polyphosphate 5-phosphatase activity"/>
    <property type="evidence" value="ECO:0007669"/>
    <property type="project" value="InterPro"/>
</dbReference>
<evidence type="ECO:0000313" key="1">
    <source>
        <dbReference type="Proteomes" id="UP000887564"/>
    </source>
</evidence>
<keyword evidence="1" id="KW-1185">Reference proteome</keyword>
<organism evidence="1 2">
    <name type="scientific">Parascaris equorum</name>
    <name type="common">Equine roundworm</name>
    <dbReference type="NCBI Taxonomy" id="6256"/>
    <lineage>
        <taxon>Eukaryota</taxon>
        <taxon>Metazoa</taxon>
        <taxon>Ecdysozoa</taxon>
        <taxon>Nematoda</taxon>
        <taxon>Chromadorea</taxon>
        <taxon>Rhabditida</taxon>
        <taxon>Spirurina</taxon>
        <taxon>Ascaridomorpha</taxon>
        <taxon>Ascaridoidea</taxon>
        <taxon>Ascarididae</taxon>
        <taxon>Parascaris</taxon>
    </lineage>
</organism>
<dbReference type="PANTHER" id="PTHR12997:SF5">
    <property type="entry name" value="ENDONUCLEASE_EXONUCLEASE_PHOSPHATASE FAMILY PROTEIN"/>
    <property type="match status" value="1"/>
</dbReference>
<dbReference type="Proteomes" id="UP000887564">
    <property type="component" value="Unplaced"/>
</dbReference>
<dbReference type="PANTHER" id="PTHR12997">
    <property type="entry name" value="TYPE I INOSITOL-1,4,5-TRISPHOSPHATE 5-PHOSPHATASE"/>
    <property type="match status" value="1"/>
</dbReference>
<name>A0A914RF27_PAREQ</name>
<reference evidence="2" key="1">
    <citation type="submission" date="2022-11" db="UniProtKB">
        <authorList>
            <consortium name="WormBaseParasite"/>
        </authorList>
    </citation>
    <scope>IDENTIFICATION</scope>
</reference>
<dbReference type="WBParaSite" id="PEQ_0000491501-mRNA-1">
    <property type="protein sequence ID" value="PEQ_0000491501-mRNA-1"/>
    <property type="gene ID" value="PEQ_0000491501"/>
</dbReference>